<evidence type="ECO:0000256" key="1">
    <source>
        <dbReference type="SAM" id="SignalP"/>
    </source>
</evidence>
<organism evidence="2 3">
    <name type="scientific">Dyadobacter soli</name>
    <dbReference type="NCBI Taxonomy" id="659014"/>
    <lineage>
        <taxon>Bacteria</taxon>
        <taxon>Pseudomonadati</taxon>
        <taxon>Bacteroidota</taxon>
        <taxon>Cytophagia</taxon>
        <taxon>Cytophagales</taxon>
        <taxon>Spirosomataceae</taxon>
        <taxon>Dyadobacter</taxon>
    </lineage>
</organism>
<dbReference type="STRING" id="659014.SAMN04487996_102179"/>
<evidence type="ECO:0000313" key="2">
    <source>
        <dbReference type="EMBL" id="SDD78165.1"/>
    </source>
</evidence>
<dbReference type="InterPro" id="IPR019405">
    <property type="entry name" value="Lactonase_7-beta_prop"/>
</dbReference>
<keyword evidence="1" id="KW-0732">Signal</keyword>
<dbReference type="OrthoDB" id="916694at2"/>
<gene>
    <name evidence="2" type="ORF">SAMN04487996_102179</name>
</gene>
<feature type="chain" id="PRO_5011666466" evidence="1">
    <location>
        <begin position="21"/>
        <end position="424"/>
    </location>
</feature>
<dbReference type="Gene3D" id="2.130.10.10">
    <property type="entry name" value="YVTN repeat-like/Quinoprotein amine dehydrogenase"/>
    <property type="match status" value="1"/>
</dbReference>
<evidence type="ECO:0000313" key="3">
    <source>
        <dbReference type="Proteomes" id="UP000198748"/>
    </source>
</evidence>
<reference evidence="3" key="1">
    <citation type="submission" date="2016-10" db="EMBL/GenBank/DDBJ databases">
        <authorList>
            <person name="Varghese N."/>
            <person name="Submissions S."/>
        </authorList>
    </citation>
    <scope>NUCLEOTIDE SEQUENCE [LARGE SCALE GENOMIC DNA]</scope>
    <source>
        <strain evidence="3">DSM 25329</strain>
    </source>
</reference>
<dbReference type="RefSeq" id="WP_090146630.1">
    <property type="nucleotide sequence ID" value="NZ_FNAN01000002.1"/>
</dbReference>
<dbReference type="SUPFAM" id="SSF82171">
    <property type="entry name" value="DPP6 N-terminal domain-like"/>
    <property type="match status" value="1"/>
</dbReference>
<dbReference type="Pfam" id="PF10282">
    <property type="entry name" value="Lactonase"/>
    <property type="match status" value="1"/>
</dbReference>
<sequence length="424" mass="44021">MKKVALFAGLAALGSIPAIAQSPITFNARGLVVVSDSDLAASALVDGKLLRDNTSKDQLTTIKIPVERGSKGLGSALVSNSALGYSKTLAVSPTGTLAFVLENRIRPEDGVGEYKDISKEFPAGEKLFVVDISNLAAPKAKFGFPVGKKPTSIDVNKNELILATNDTGKELVFIEAGPDGKPARFLNLPAGLDTTNRIVDISWHPSGDFIAFTLDNSNEVGLYKVIREAGKLKNVEMVGKPVKVGADPSFGRFTADGKHYLVLDAKGPQGKGAGEGEVFVVDFSMDGAVEHKVAGQTAAGLNTGSFALSPDGTLLVTANAGKSGSPWAEAGAGTGASLTLYKVAATGALTKVADYPFDGIYPQSVAFDKDGSNLAVSVFEYLEYGSGNGGVEFWSVAKGDTPSLKKQGAKVSVAKGAHTLRVIP</sequence>
<proteinExistence type="predicted"/>
<dbReference type="EMBL" id="FNAN01000002">
    <property type="protein sequence ID" value="SDD78165.1"/>
    <property type="molecule type" value="Genomic_DNA"/>
</dbReference>
<accession>A0A1G6XL70</accession>
<keyword evidence="3" id="KW-1185">Reference proteome</keyword>
<name>A0A1G6XL70_9BACT</name>
<dbReference type="AlphaFoldDB" id="A0A1G6XL70"/>
<feature type="signal peptide" evidence="1">
    <location>
        <begin position="1"/>
        <end position="20"/>
    </location>
</feature>
<dbReference type="Proteomes" id="UP000198748">
    <property type="component" value="Unassembled WGS sequence"/>
</dbReference>
<protein>
    <submittedName>
        <fullName evidence="2">Lactonase, 7-bladed beta-propeller</fullName>
    </submittedName>
</protein>
<dbReference type="InterPro" id="IPR015943">
    <property type="entry name" value="WD40/YVTN_repeat-like_dom_sf"/>
</dbReference>